<keyword evidence="3" id="KW-0597">Phosphoprotein</keyword>
<evidence type="ECO:0000256" key="12">
    <source>
        <dbReference type="RuleBase" id="RU000304"/>
    </source>
</evidence>
<keyword evidence="15" id="KW-1185">Reference proteome</keyword>
<keyword evidence="12" id="KW-0418">Kinase</keyword>
<dbReference type="PIRSF" id="PIRSF000654">
    <property type="entry name" value="Integrin-linked_kinase"/>
    <property type="match status" value="1"/>
</dbReference>
<dbReference type="PROSITE" id="PS00107">
    <property type="entry name" value="PROTEIN_KINASE_ATP"/>
    <property type="match status" value="1"/>
</dbReference>
<dbReference type="GO" id="GO:0005737">
    <property type="term" value="C:cytoplasm"/>
    <property type="evidence" value="ECO:0007669"/>
    <property type="project" value="TreeGrafter"/>
</dbReference>
<gene>
    <name evidence="14" type="ORF">TCLT_LOCUS661</name>
</gene>
<dbReference type="EMBL" id="UYYF01000054">
    <property type="protein sequence ID" value="VDM95714.1"/>
    <property type="molecule type" value="Genomic_DNA"/>
</dbReference>
<keyword evidence="12" id="KW-0723">Serine/threonine-protein kinase</keyword>
<evidence type="ECO:0000256" key="2">
    <source>
        <dbReference type="ARBA" id="ARBA00022473"/>
    </source>
</evidence>
<keyword evidence="6" id="KW-0221">Differentiation</keyword>
<dbReference type="GO" id="GO:0000226">
    <property type="term" value="P:microtubule cytoskeleton organization"/>
    <property type="evidence" value="ECO:0007669"/>
    <property type="project" value="TreeGrafter"/>
</dbReference>
<sequence>MLYLKIEQDTANTSQTSSTDIVAKYGYVLTNNAKLGSGRYGKVCEAIHTKTQQKVAIKIIDTRKLKWEYRTKFLPREIQSWKRFRHPNLVALHCVFEVNGKIYMPMDLAERGDLLTYVQKYGAQSECTAKKWMRQIISGLCHMHMRDIAHRDLKLENILLFNDDTIKIGDFGFCRKAIEGELSMTFCGSRSYSAPEILLGKEYIPMKADIWSLGVVAYIIVSNRMPFNEQEGSNSIIIEAQRTRAYQYSRRWQLTYDCQNTIDSMMTFDFNARPDIHQVKNLPWFQVPKASKVNQGNGFDKANV</sequence>
<keyword evidence="12" id="KW-0808">Transferase</keyword>
<evidence type="ECO:0000313" key="15">
    <source>
        <dbReference type="Proteomes" id="UP000276776"/>
    </source>
</evidence>
<reference evidence="16" key="1">
    <citation type="submission" date="2017-02" db="UniProtKB">
        <authorList>
            <consortium name="WormBaseParasite"/>
        </authorList>
    </citation>
    <scope>IDENTIFICATION</scope>
</reference>
<dbReference type="GO" id="GO:0005524">
    <property type="term" value="F:ATP binding"/>
    <property type="evidence" value="ECO:0007669"/>
    <property type="project" value="UniProtKB-UniRule"/>
</dbReference>
<reference evidence="14 15" key="2">
    <citation type="submission" date="2018-11" db="EMBL/GenBank/DDBJ databases">
        <authorList>
            <consortium name="Pathogen Informatics"/>
        </authorList>
    </citation>
    <scope>NUCLEOTIDE SEQUENCE [LARGE SCALE GENOMIC DNA]</scope>
</reference>
<dbReference type="WBParaSite" id="TCLT_0000066001-mRNA-1">
    <property type="protein sequence ID" value="TCLT_0000066001-mRNA-1"/>
    <property type="gene ID" value="TCLT_0000066001"/>
</dbReference>
<evidence type="ECO:0000256" key="10">
    <source>
        <dbReference type="ARBA" id="ARBA00022871"/>
    </source>
</evidence>
<keyword evidence="10" id="KW-0744">Spermatogenesis</keyword>
<dbReference type="GO" id="GO:0035556">
    <property type="term" value="P:intracellular signal transduction"/>
    <property type="evidence" value="ECO:0007669"/>
    <property type="project" value="TreeGrafter"/>
</dbReference>
<organism evidence="16">
    <name type="scientific">Thelazia callipaeda</name>
    <name type="common">Oriental eyeworm</name>
    <name type="synonym">Parasitic nematode</name>
    <dbReference type="NCBI Taxonomy" id="103827"/>
    <lineage>
        <taxon>Eukaryota</taxon>
        <taxon>Metazoa</taxon>
        <taxon>Ecdysozoa</taxon>
        <taxon>Nematoda</taxon>
        <taxon>Chromadorea</taxon>
        <taxon>Rhabditida</taxon>
        <taxon>Spirurina</taxon>
        <taxon>Spiruromorpha</taxon>
        <taxon>Thelazioidea</taxon>
        <taxon>Thelaziidae</taxon>
        <taxon>Thelazia</taxon>
    </lineage>
</organism>
<evidence type="ECO:0000256" key="5">
    <source>
        <dbReference type="ARBA" id="ARBA00022741"/>
    </source>
</evidence>
<keyword evidence="9" id="KW-0832">Ubl conjugation</keyword>
<keyword evidence="7 11" id="KW-0067">ATP-binding</keyword>
<dbReference type="Pfam" id="PF00069">
    <property type="entry name" value="Pkinase"/>
    <property type="match status" value="1"/>
</dbReference>
<evidence type="ECO:0000256" key="4">
    <source>
        <dbReference type="ARBA" id="ARBA00022723"/>
    </source>
</evidence>
<dbReference type="GO" id="GO:0007283">
    <property type="term" value="P:spermatogenesis"/>
    <property type="evidence" value="ECO:0007669"/>
    <property type="project" value="UniProtKB-KW"/>
</dbReference>
<comment type="similarity">
    <text evidence="12">Belongs to the protein kinase superfamily.</text>
</comment>
<evidence type="ECO:0000256" key="9">
    <source>
        <dbReference type="ARBA" id="ARBA00022843"/>
    </source>
</evidence>
<evidence type="ECO:0000313" key="14">
    <source>
        <dbReference type="EMBL" id="VDM95714.1"/>
    </source>
</evidence>
<evidence type="ECO:0000256" key="3">
    <source>
        <dbReference type="ARBA" id="ARBA00022553"/>
    </source>
</evidence>
<proteinExistence type="inferred from homology"/>
<dbReference type="InterPro" id="IPR011009">
    <property type="entry name" value="Kinase-like_dom_sf"/>
</dbReference>
<dbReference type="PANTHER" id="PTHR24346">
    <property type="entry name" value="MAP/MICROTUBULE AFFINITY-REGULATING KINASE"/>
    <property type="match status" value="1"/>
</dbReference>
<evidence type="ECO:0000313" key="16">
    <source>
        <dbReference type="WBParaSite" id="TCLT_0000066001-mRNA-1"/>
    </source>
</evidence>
<dbReference type="AlphaFoldDB" id="A0A0N5CKQ3"/>
<dbReference type="OrthoDB" id="504170at2759"/>
<comment type="cofactor">
    <cofactor evidence="1">
        <name>Mg(2+)</name>
        <dbReference type="ChEBI" id="CHEBI:18420"/>
    </cofactor>
</comment>
<accession>A0A0N5CKQ3</accession>
<dbReference type="SUPFAM" id="SSF56112">
    <property type="entry name" value="Protein kinase-like (PK-like)"/>
    <property type="match status" value="1"/>
</dbReference>
<dbReference type="GO" id="GO:0050321">
    <property type="term" value="F:tau-protein kinase activity"/>
    <property type="evidence" value="ECO:0007669"/>
    <property type="project" value="TreeGrafter"/>
</dbReference>
<dbReference type="OMA" id="KLNFPWH"/>
<name>A0A0N5CKQ3_THECL</name>
<feature type="domain" description="Protein kinase" evidence="13">
    <location>
        <begin position="29"/>
        <end position="285"/>
    </location>
</feature>
<evidence type="ECO:0000256" key="1">
    <source>
        <dbReference type="ARBA" id="ARBA00001946"/>
    </source>
</evidence>
<dbReference type="InterPro" id="IPR017441">
    <property type="entry name" value="Protein_kinase_ATP_BS"/>
</dbReference>
<keyword evidence="2" id="KW-0217">Developmental protein</keyword>
<dbReference type="PANTHER" id="PTHR24346:SF102">
    <property type="entry name" value="TESTIS-SPECIFIC SERINE_THREONINE-PROTEIN KINASE 1"/>
    <property type="match status" value="1"/>
</dbReference>
<evidence type="ECO:0000256" key="7">
    <source>
        <dbReference type="ARBA" id="ARBA00022840"/>
    </source>
</evidence>
<evidence type="ECO:0000256" key="6">
    <source>
        <dbReference type="ARBA" id="ARBA00022782"/>
    </source>
</evidence>
<keyword evidence="4" id="KW-0479">Metal-binding</keyword>
<dbReference type="PROSITE" id="PS50011">
    <property type="entry name" value="PROTEIN_KINASE_DOM"/>
    <property type="match status" value="1"/>
</dbReference>
<keyword evidence="5 11" id="KW-0547">Nucleotide-binding</keyword>
<dbReference type="InterPro" id="IPR008271">
    <property type="entry name" value="Ser/Thr_kinase_AS"/>
</dbReference>
<evidence type="ECO:0000256" key="11">
    <source>
        <dbReference type="PROSITE-ProRule" id="PRU10141"/>
    </source>
</evidence>
<dbReference type="SMART" id="SM00220">
    <property type="entry name" value="S_TKc"/>
    <property type="match status" value="1"/>
</dbReference>
<keyword evidence="8" id="KW-0460">Magnesium</keyword>
<feature type="binding site" evidence="11">
    <location>
        <position position="58"/>
    </location>
    <ligand>
        <name>ATP</name>
        <dbReference type="ChEBI" id="CHEBI:30616"/>
    </ligand>
</feature>
<dbReference type="GO" id="GO:0000287">
    <property type="term" value="F:magnesium ion binding"/>
    <property type="evidence" value="ECO:0007669"/>
    <property type="project" value="UniProtKB-ARBA"/>
</dbReference>
<evidence type="ECO:0000256" key="8">
    <source>
        <dbReference type="ARBA" id="ARBA00022842"/>
    </source>
</evidence>
<protein>
    <submittedName>
        <fullName evidence="16">Protein kinase domain-containing protein</fullName>
    </submittedName>
</protein>
<dbReference type="FunFam" id="1.10.510.10:FF:000571">
    <property type="entry name" value="Maternal embryonic leucine zipper kinase"/>
    <property type="match status" value="1"/>
</dbReference>
<dbReference type="InterPro" id="IPR000719">
    <property type="entry name" value="Prot_kinase_dom"/>
</dbReference>
<dbReference type="STRING" id="103827.A0A0N5CKQ3"/>
<dbReference type="GO" id="GO:0030154">
    <property type="term" value="P:cell differentiation"/>
    <property type="evidence" value="ECO:0007669"/>
    <property type="project" value="UniProtKB-KW"/>
</dbReference>
<dbReference type="PROSITE" id="PS00108">
    <property type="entry name" value="PROTEIN_KINASE_ST"/>
    <property type="match status" value="1"/>
</dbReference>
<dbReference type="Proteomes" id="UP000276776">
    <property type="component" value="Unassembled WGS sequence"/>
</dbReference>
<evidence type="ECO:0000259" key="13">
    <source>
        <dbReference type="PROSITE" id="PS50011"/>
    </source>
</evidence>
<dbReference type="Gene3D" id="1.10.510.10">
    <property type="entry name" value="Transferase(Phosphotransferase) domain 1"/>
    <property type="match status" value="1"/>
</dbReference>